<dbReference type="EMBL" id="FOPC01000004">
    <property type="protein sequence ID" value="SFG45534.1"/>
    <property type="molecule type" value="Genomic_DNA"/>
</dbReference>
<dbReference type="RefSeq" id="WP_092790031.1">
    <property type="nucleotide sequence ID" value="NZ_FOPC01000004.1"/>
</dbReference>
<dbReference type="AlphaFoldDB" id="A0A1I2RY33"/>
<dbReference type="OrthoDB" id="812447at2"/>
<dbReference type="InterPro" id="IPR026444">
    <property type="entry name" value="Secre_tail"/>
</dbReference>
<reference evidence="2" key="1">
    <citation type="submission" date="2016-10" db="EMBL/GenBank/DDBJ databases">
        <authorList>
            <person name="Varghese N."/>
            <person name="Submissions S."/>
        </authorList>
    </citation>
    <scope>NUCLEOTIDE SEQUENCE [LARGE SCALE GENOMIC DNA]</scope>
    <source>
        <strain evidence="2">DSM 19315</strain>
    </source>
</reference>
<name>A0A1I2RY33_9BACT</name>
<sequence>MFFRDKTVVHLALFKSRIYRILSAIGLLCLLYGQGLSQEPGAYRTILSGDFQTTSIWEQYDGTVWNAATEPPDQTNDVYINQNHTLSLSQDEEVKSLFINAEAEAGQKLNLNGFNLDIYGSLQAFEGPAPGTPNRAWNSTNWIGNSLTSTLTFRGDSRIIIPRDAWSAQSDNSRYSVVFDPGPGVELTIQEAFKSLRFTIRSGTLIQELDTSVNPENCPTFSFNTNTSQFGGGPYGDLIIEDGATLITNCNEEISFRSGSISAANFDLQQGGTLILEGENPQVEAATVQLNGTVIHRGPNSPKNFLSKSYADASTPQSVRNLVLEGNENLSLPNNLTILGNLTQSGTGEIIAQFSHLQFLGGSDQLIENSSLETQELTLNKPSGELIVEEDLRVLETLNMLSGSLNLNGNELHLNETGGGELNYLGGSWKNASLYTYHNIPTSFDAVNGTFPFEDTKNGGIRKVQLLGNSAGGDLNIEFTEYEGAEYNADFDDSDDTPILYRLYSYFQFSGLNPSTNPVELRISADKLIVDDVDDLRIVGTGYAAPGDHLDGLDPDELWARRDLTFEDLEGVNFTIGSFRTLSILPITWVDFSVQESKEGALLEWEVAQNGNSGIYEIYHSLSSDISSERKIAEVPSNPGEGTFNYQYFDPAINLQLDHYYRIKFIEKNKEDKWSWVIRLEPTAYSSDQQFSLFPNPYSNGKLDVLIPKNWALENIQVEILKLPGKQVYQGIWDENKIVKQLTHGSPGLYIIQVTHQSESQVVRWIRH</sequence>
<accession>A0A1I2RY33</accession>
<proteinExistence type="predicted"/>
<evidence type="ECO:0000313" key="1">
    <source>
        <dbReference type="EMBL" id="SFG45534.1"/>
    </source>
</evidence>
<keyword evidence="2" id="KW-1185">Reference proteome</keyword>
<dbReference type="NCBIfam" id="TIGR04183">
    <property type="entry name" value="Por_Secre_tail"/>
    <property type="match status" value="1"/>
</dbReference>
<organism evidence="1 2">
    <name type="scientific">Algoriphagus hitonicola</name>
    <dbReference type="NCBI Taxonomy" id="435880"/>
    <lineage>
        <taxon>Bacteria</taxon>
        <taxon>Pseudomonadati</taxon>
        <taxon>Bacteroidota</taxon>
        <taxon>Cytophagia</taxon>
        <taxon>Cytophagales</taxon>
        <taxon>Cyclobacteriaceae</taxon>
        <taxon>Algoriphagus</taxon>
    </lineage>
</organism>
<dbReference type="STRING" id="435880.SAMN04487988_10437"/>
<gene>
    <name evidence="1" type="ORF">SAMN04487988_10437</name>
</gene>
<dbReference type="Proteomes" id="UP000199642">
    <property type="component" value="Unassembled WGS sequence"/>
</dbReference>
<evidence type="ECO:0000313" key="2">
    <source>
        <dbReference type="Proteomes" id="UP000199642"/>
    </source>
</evidence>
<protein>
    <submittedName>
        <fullName evidence="1">Por secretion system C-terminal sorting domain-containing protein</fullName>
    </submittedName>
</protein>